<evidence type="ECO:0000313" key="1">
    <source>
        <dbReference type="EMBL" id="CAD9233269.1"/>
    </source>
</evidence>
<reference evidence="1" key="1">
    <citation type="submission" date="2021-01" db="EMBL/GenBank/DDBJ databases">
        <authorList>
            <person name="Corre E."/>
            <person name="Pelletier E."/>
            <person name="Niang G."/>
            <person name="Scheremetjew M."/>
            <person name="Finn R."/>
            <person name="Kale V."/>
            <person name="Holt S."/>
            <person name="Cochrane G."/>
            <person name="Meng A."/>
            <person name="Brown T."/>
            <person name="Cohen L."/>
        </authorList>
    </citation>
    <scope>NUCLEOTIDE SEQUENCE</scope>
    <source>
        <strain evidence="1">SAG 36.94</strain>
    </source>
</reference>
<dbReference type="AlphaFoldDB" id="A0A7S1TDH1"/>
<protein>
    <submittedName>
        <fullName evidence="1">Uncharacterized protein</fullName>
    </submittedName>
</protein>
<dbReference type="EMBL" id="HBGH01009603">
    <property type="protein sequence ID" value="CAD9233269.1"/>
    <property type="molecule type" value="Transcribed_RNA"/>
</dbReference>
<proteinExistence type="predicted"/>
<gene>
    <name evidence="1" type="ORF">CCAE0312_LOCUS5355</name>
</gene>
<dbReference type="SUPFAM" id="SSF141571">
    <property type="entry name" value="Pentapeptide repeat-like"/>
    <property type="match status" value="1"/>
</dbReference>
<name>A0A7S1TDH1_9RHOD</name>
<organism evidence="1">
    <name type="scientific">Compsopogon caeruleus</name>
    <dbReference type="NCBI Taxonomy" id="31354"/>
    <lineage>
        <taxon>Eukaryota</taxon>
        <taxon>Rhodophyta</taxon>
        <taxon>Compsopogonophyceae</taxon>
        <taxon>Compsopogonales</taxon>
        <taxon>Compsopogonaceae</taxon>
        <taxon>Compsopogon</taxon>
    </lineage>
</organism>
<accession>A0A7S1TDH1</accession>
<sequence length="527" mass="59634">MVNVTIGDIYTRFGDVDFSHSSLLRTNIGHIQAFSSEFDYQGPRTIKFDGARMRQSSFSHINGADVSFRNVIITKTRFMDLCIGNQRIMDDCSIEHSQMGYLFGNDYSEIVWRRTTMSNSIIEGLSSDMKGESSVFDNVNISRIVLQRSSEFKSSFLFENCYIRSLLDWDLYYDDTVHWTMIDSHLCEWVGLVGGRYINVSIDIFGLSHSYFGWERMLKGPNGEFPGGEFFNCTILLIQDIEDRGYNRFGGFRLNGTTVGNFSYYRIENIEIVDSSVMNMMLSITGSKIIGSSIEEFRGTVNDVEIVDSSIGNLASKSLTDLKNFNSYIRTVGPDLKVFGQPDGRPQIHHPQLLNSIILEFALIGAVDFRESIIESSVISLVSRNLSKLSFANTLVNESDIRIVSSNSLNHPLLEFDGCNMQNSSFLAKAEERPWADFSWTNAFIKSSRVRVMGIRGGASLDLGTFIHTELKLTKVRDVPLVHTTIRKNSLIQVQDSQDGRIHKVNLTGSIVRRSEIVIGNRWRVTR</sequence>